<evidence type="ECO:0000313" key="2">
    <source>
        <dbReference type="EMBL" id="GJN37137.1"/>
    </source>
</evidence>
<feature type="compositionally biased region" description="Low complexity" evidence="1">
    <location>
        <begin position="60"/>
        <end position="77"/>
    </location>
</feature>
<comment type="caution">
    <text evidence="2">The sequence shown here is derived from an EMBL/GenBank/DDBJ whole genome shotgun (WGS) entry which is preliminary data.</text>
</comment>
<reference evidence="2" key="1">
    <citation type="journal article" date="2018" name="DNA Res.">
        <title>Multiple hybrid de novo genome assembly of finger millet, an orphan allotetraploid crop.</title>
        <authorList>
            <person name="Hatakeyama M."/>
            <person name="Aluri S."/>
            <person name="Balachadran M.T."/>
            <person name="Sivarajan S.R."/>
            <person name="Patrignani A."/>
            <person name="Gruter S."/>
            <person name="Poveda L."/>
            <person name="Shimizu-Inatsugi R."/>
            <person name="Baeten J."/>
            <person name="Francoijs K.J."/>
            <person name="Nataraja K.N."/>
            <person name="Reddy Y.A.N."/>
            <person name="Phadnis S."/>
            <person name="Ravikumar R.L."/>
            <person name="Schlapbach R."/>
            <person name="Sreeman S.M."/>
            <person name="Shimizu K.K."/>
        </authorList>
    </citation>
    <scope>NUCLEOTIDE SEQUENCE</scope>
</reference>
<protein>
    <submittedName>
        <fullName evidence="2">Uncharacterized protein</fullName>
    </submittedName>
</protein>
<feature type="region of interest" description="Disordered" evidence="1">
    <location>
        <begin position="129"/>
        <end position="225"/>
    </location>
</feature>
<feature type="compositionally biased region" description="Low complexity" evidence="1">
    <location>
        <begin position="156"/>
        <end position="181"/>
    </location>
</feature>
<proteinExistence type="predicted"/>
<reference evidence="2" key="2">
    <citation type="submission" date="2021-12" db="EMBL/GenBank/DDBJ databases">
        <title>Resequencing data analysis of finger millet.</title>
        <authorList>
            <person name="Hatakeyama M."/>
            <person name="Aluri S."/>
            <person name="Balachadran M.T."/>
            <person name="Sivarajan S.R."/>
            <person name="Poveda L."/>
            <person name="Shimizu-Inatsugi R."/>
            <person name="Schlapbach R."/>
            <person name="Sreeman S.M."/>
            <person name="Shimizu K.K."/>
        </authorList>
    </citation>
    <scope>NUCLEOTIDE SEQUENCE</scope>
</reference>
<feature type="compositionally biased region" description="Low complexity" evidence="1">
    <location>
        <begin position="195"/>
        <end position="204"/>
    </location>
</feature>
<name>A0AAV5FR75_ELECO</name>
<feature type="compositionally biased region" description="Low complexity" evidence="1">
    <location>
        <begin position="341"/>
        <end position="353"/>
    </location>
</feature>
<dbReference type="Proteomes" id="UP001054889">
    <property type="component" value="Unassembled WGS sequence"/>
</dbReference>
<dbReference type="AlphaFoldDB" id="A0AAV5FR75"/>
<sequence>MTTGLSMIFLEMGQMKNSGTGTEPAHRRLASAPVWSSRADARSRALNAHSKRSSDGATLASSAQRSANQASSSVASARRSHRSSRSMSSTRRLTHSSSLIASALRPVLTPMAASTSSAAAFPFHTSSETAKASRTSAASTTNCAGSCGKEKAGRDPSSPGSATSAASMPDGAGACGKAKAGTSSYPPSTSKTGGPTAPFSSSSSSPPPPTEAEPPAPPSCGGISLGLLAPFRREARRSSIPASFSPLSWSPAAAVADLGAALLVVRTEVAIIVERRGEGDLDGDREAGDLDPGDPWGDGDGDLDPSLETQRSGGDEDPSSSPEAVAAGGSWGGKALDLRSGEPSSDSSSIDQSMGGGRTQRLLAFLASSRQWQGKVGEGVWGNFGRCGFELGGAAARHGRDI</sequence>
<feature type="compositionally biased region" description="Low complexity" evidence="1">
    <location>
        <begin position="85"/>
        <end position="97"/>
    </location>
</feature>
<evidence type="ECO:0000313" key="3">
    <source>
        <dbReference type="Proteomes" id="UP001054889"/>
    </source>
</evidence>
<dbReference type="EMBL" id="BQKI01000093">
    <property type="protein sequence ID" value="GJN37137.1"/>
    <property type="molecule type" value="Genomic_DNA"/>
</dbReference>
<feature type="compositionally biased region" description="Low complexity" evidence="1">
    <location>
        <begin position="129"/>
        <end position="144"/>
    </location>
</feature>
<feature type="compositionally biased region" description="Basic and acidic residues" evidence="1">
    <location>
        <begin position="279"/>
        <end position="288"/>
    </location>
</feature>
<evidence type="ECO:0000256" key="1">
    <source>
        <dbReference type="SAM" id="MobiDB-lite"/>
    </source>
</evidence>
<feature type="compositionally biased region" description="Acidic residues" evidence="1">
    <location>
        <begin position="289"/>
        <end position="305"/>
    </location>
</feature>
<feature type="region of interest" description="Disordered" evidence="1">
    <location>
        <begin position="279"/>
        <end position="355"/>
    </location>
</feature>
<organism evidence="2 3">
    <name type="scientific">Eleusine coracana subsp. coracana</name>
    <dbReference type="NCBI Taxonomy" id="191504"/>
    <lineage>
        <taxon>Eukaryota</taxon>
        <taxon>Viridiplantae</taxon>
        <taxon>Streptophyta</taxon>
        <taxon>Embryophyta</taxon>
        <taxon>Tracheophyta</taxon>
        <taxon>Spermatophyta</taxon>
        <taxon>Magnoliopsida</taxon>
        <taxon>Liliopsida</taxon>
        <taxon>Poales</taxon>
        <taxon>Poaceae</taxon>
        <taxon>PACMAD clade</taxon>
        <taxon>Chloridoideae</taxon>
        <taxon>Cynodonteae</taxon>
        <taxon>Eleusininae</taxon>
        <taxon>Eleusine</taxon>
    </lineage>
</organism>
<accession>A0AAV5FR75</accession>
<feature type="region of interest" description="Disordered" evidence="1">
    <location>
        <begin position="16"/>
        <end position="97"/>
    </location>
</feature>
<keyword evidence="3" id="KW-1185">Reference proteome</keyword>
<gene>
    <name evidence="2" type="primary">gb26062</name>
    <name evidence="2" type="ORF">PR202_gb26062</name>
</gene>
<feature type="compositionally biased region" description="Pro residues" evidence="1">
    <location>
        <begin position="205"/>
        <end position="218"/>
    </location>
</feature>
<feature type="compositionally biased region" description="Polar residues" evidence="1">
    <location>
        <begin position="182"/>
        <end position="193"/>
    </location>
</feature>